<evidence type="ECO:0000313" key="3">
    <source>
        <dbReference type="Proteomes" id="UP000585258"/>
    </source>
</evidence>
<protein>
    <submittedName>
        <fullName evidence="2">DUF5105 domain-containing protein</fullName>
    </submittedName>
</protein>
<reference evidence="2 3" key="1">
    <citation type="submission" date="2020-08" db="EMBL/GenBank/DDBJ databases">
        <title>Clostridia isolated from Swiss meat.</title>
        <authorList>
            <person name="Wambui J."/>
            <person name="Stevens M.J.A."/>
            <person name="Stephan R."/>
        </authorList>
    </citation>
    <scope>NUCLEOTIDE SEQUENCE [LARGE SCALE GENOMIC DNA]</scope>
    <source>
        <strain evidence="2 3">CM001</strain>
    </source>
</reference>
<proteinExistence type="predicted"/>
<organism evidence="2 3">
    <name type="scientific">Clostridium gasigenes</name>
    <dbReference type="NCBI Taxonomy" id="94869"/>
    <lineage>
        <taxon>Bacteria</taxon>
        <taxon>Bacillati</taxon>
        <taxon>Bacillota</taxon>
        <taxon>Clostridia</taxon>
        <taxon>Eubacteriales</taxon>
        <taxon>Clostridiaceae</taxon>
        <taxon>Clostridium</taxon>
    </lineage>
</organism>
<feature type="domain" description="DUF5105" evidence="1">
    <location>
        <begin position="70"/>
        <end position="177"/>
    </location>
</feature>
<dbReference type="RefSeq" id="WP_185164376.1">
    <property type="nucleotide sequence ID" value="NZ_JACKWY010000004.1"/>
</dbReference>
<dbReference type="Gene3D" id="3.10.450.50">
    <property type="match status" value="1"/>
</dbReference>
<name>A0A7X0VR02_9CLOT</name>
<evidence type="ECO:0000259" key="1">
    <source>
        <dbReference type="Pfam" id="PF17118"/>
    </source>
</evidence>
<sequence length="188" mass="21113">MRKILLTILSFTLIFSLVGCGPKPDESIKSFFESTKSCDFETMSKYIKSDTDSSIITGKFESTEQEDLIKSLFKKIDYEILSTTVNKDEATTKVKITSVDMLRVYSDSMKQVMAILLPQAFSANKPSDDEIQKMTFQYITNGINDPDVAKTTTDVDLELTKEKDKWVIESSDELTNAITGNLSKVANK</sequence>
<evidence type="ECO:0000313" key="2">
    <source>
        <dbReference type="EMBL" id="MBB6714917.1"/>
    </source>
</evidence>
<dbReference type="PROSITE" id="PS51257">
    <property type="entry name" value="PROKAR_LIPOPROTEIN"/>
    <property type="match status" value="1"/>
</dbReference>
<gene>
    <name evidence="2" type="ORF">H7E68_09275</name>
</gene>
<comment type="caution">
    <text evidence="2">The sequence shown here is derived from an EMBL/GenBank/DDBJ whole genome shotgun (WGS) entry which is preliminary data.</text>
</comment>
<dbReference type="InterPro" id="IPR031343">
    <property type="entry name" value="DUF5105"/>
</dbReference>
<dbReference type="Proteomes" id="UP000585258">
    <property type="component" value="Unassembled WGS sequence"/>
</dbReference>
<dbReference type="Pfam" id="PF17118">
    <property type="entry name" value="DUF5105"/>
    <property type="match status" value="1"/>
</dbReference>
<accession>A0A7X0VR02</accession>
<dbReference type="AlphaFoldDB" id="A0A7X0VR02"/>
<dbReference type="EMBL" id="JACKWY010000004">
    <property type="protein sequence ID" value="MBB6714917.1"/>
    <property type="molecule type" value="Genomic_DNA"/>
</dbReference>